<proteinExistence type="predicted"/>
<evidence type="ECO:0008006" key="3">
    <source>
        <dbReference type="Google" id="ProtNLM"/>
    </source>
</evidence>
<reference evidence="1 2" key="2">
    <citation type="journal article" date="2016" name="Microb. Ecol.">
        <title>Genome Characteristics of a Novel Type I Methanotroph (Sn10-6) Isolated from a Flooded Indian Rice Field.</title>
        <authorList>
            <person name="Rahalkar M.C."/>
            <person name="Pandit P.S."/>
            <person name="Dhakephalkar P.K."/>
            <person name="Pore S."/>
            <person name="Arora P."/>
            <person name="Kapse N."/>
        </authorList>
    </citation>
    <scope>NUCLEOTIDE SEQUENCE [LARGE SCALE GENOMIC DNA]</scope>
    <source>
        <strain evidence="1 2">Sn10-6</strain>
    </source>
</reference>
<dbReference type="Proteomes" id="UP000033684">
    <property type="component" value="Unassembled WGS sequence"/>
</dbReference>
<dbReference type="EMBL" id="LAJX01000250">
    <property type="protein sequence ID" value="KJV05316.1"/>
    <property type="molecule type" value="Genomic_DNA"/>
</dbReference>
<dbReference type="GO" id="GO:0016788">
    <property type="term" value="F:hydrolase activity, acting on ester bonds"/>
    <property type="evidence" value="ECO:0007669"/>
    <property type="project" value="UniProtKB-ARBA"/>
</dbReference>
<reference evidence="2" key="1">
    <citation type="submission" date="2015-03" db="EMBL/GenBank/DDBJ databases">
        <title>Draft genome sequence of a novel methanotroph (Sn10-6) isolated from flooded ricefield rhizosphere in India.</title>
        <authorList>
            <person name="Pandit P.S."/>
            <person name="Pore S.D."/>
            <person name="Arora P."/>
            <person name="Kapse N.G."/>
            <person name="Dhakephalkar P.K."/>
            <person name="Rahalkar M.C."/>
        </authorList>
    </citation>
    <scope>NUCLEOTIDE SEQUENCE [LARGE SCALE GENOMIC DNA]</scope>
    <source>
        <strain evidence="2">Sn10-6</strain>
    </source>
</reference>
<evidence type="ECO:0000313" key="1">
    <source>
        <dbReference type="EMBL" id="KJV05316.1"/>
    </source>
</evidence>
<dbReference type="Gene3D" id="3.40.50.1110">
    <property type="entry name" value="SGNH hydrolase"/>
    <property type="match status" value="1"/>
</dbReference>
<organism evidence="1 2">
    <name type="scientific">Methylocucumis oryzae</name>
    <dbReference type="NCBI Taxonomy" id="1632867"/>
    <lineage>
        <taxon>Bacteria</taxon>
        <taxon>Pseudomonadati</taxon>
        <taxon>Pseudomonadota</taxon>
        <taxon>Gammaproteobacteria</taxon>
        <taxon>Methylococcales</taxon>
        <taxon>Methylococcaceae</taxon>
        <taxon>Methylocucumis</taxon>
    </lineage>
</organism>
<dbReference type="CDD" id="cd00229">
    <property type="entry name" value="SGNH_hydrolase"/>
    <property type="match status" value="1"/>
</dbReference>
<dbReference type="AlphaFoldDB" id="A0A0F3IEY6"/>
<dbReference type="SUPFAM" id="SSF52266">
    <property type="entry name" value="SGNH hydrolase"/>
    <property type="match status" value="1"/>
</dbReference>
<accession>A0A0F3IEY6</accession>
<gene>
    <name evidence="1" type="ORF">VZ94_19120</name>
</gene>
<dbReference type="InterPro" id="IPR036514">
    <property type="entry name" value="SGNH_hydro_sf"/>
</dbReference>
<name>A0A0F3IEY6_9GAMM</name>
<comment type="caution">
    <text evidence="1">The sequence shown here is derived from an EMBL/GenBank/DDBJ whole genome shotgun (WGS) entry which is preliminary data.</text>
</comment>
<sequence>MYKKTIQKSILVLGDSHVNIFKRPFWSKITPQYKWNVVSVEGATLSGLENPNSKTQAGPKFQHALSETKASLIVLCLGEVDAGFVIWYRAEKNNIHVEDAAQRAVENYCKLIESALQKNQVIVISTPLPTLRDDSTEGAIAKARAEIKATQQQRTALTSKFNSQIQQWCQAKGISYLNLDEFSKGSDGLVSNLLRHPNPRNHHYNPKQYCKLLANHLLPIVNKLFKYEE</sequence>
<keyword evidence="2" id="KW-1185">Reference proteome</keyword>
<dbReference type="OrthoDB" id="8449487at2"/>
<evidence type="ECO:0000313" key="2">
    <source>
        <dbReference type="Proteomes" id="UP000033684"/>
    </source>
</evidence>
<protein>
    <recommendedName>
        <fullName evidence="3">SGNH hydrolase-type esterase domain-containing protein</fullName>
    </recommendedName>
</protein>